<reference evidence="1 2" key="1">
    <citation type="submission" date="2020-12" db="EMBL/GenBank/DDBJ databases">
        <title>Geomonas sp. Red259, isolated from paddy soil.</title>
        <authorList>
            <person name="Xu Z."/>
            <person name="Zhang Z."/>
            <person name="Masuda Y."/>
            <person name="Itoh H."/>
            <person name="Senoo K."/>
        </authorList>
    </citation>
    <scope>NUCLEOTIDE SEQUENCE [LARGE SCALE GENOMIC DNA]</scope>
    <source>
        <strain evidence="1 2">Red259</strain>
    </source>
</reference>
<dbReference type="InterPro" id="IPR016181">
    <property type="entry name" value="Acyl_CoA_acyltransferase"/>
</dbReference>
<gene>
    <name evidence="1" type="ORF">JFN90_19875</name>
</gene>
<organism evidence="1 2">
    <name type="scientific">Geomonas propionica</name>
    <dbReference type="NCBI Taxonomy" id="2798582"/>
    <lineage>
        <taxon>Bacteria</taxon>
        <taxon>Pseudomonadati</taxon>
        <taxon>Thermodesulfobacteriota</taxon>
        <taxon>Desulfuromonadia</taxon>
        <taxon>Geobacterales</taxon>
        <taxon>Geobacteraceae</taxon>
        <taxon>Geomonas</taxon>
    </lineage>
</organism>
<dbReference type="Proteomes" id="UP000641025">
    <property type="component" value="Unassembled WGS sequence"/>
</dbReference>
<dbReference type="EMBL" id="JAEMHK010000018">
    <property type="protein sequence ID" value="MBJ6802392.1"/>
    <property type="molecule type" value="Genomic_DNA"/>
</dbReference>
<sequence length="278" mass="31630">MTWEPMTLDEFAKFQKASGVKVIKVGDVWWRQVHPFFFRPLFPFAEVAPGRSRYPLPSRIGGVIHMVPAGAPSNSFMNMFVYDQLKDYSLDGVGAKQRNIIKKALSNFTAKRITDLAEFVDSASPLYISFYSRTKYSYHKERLQREKFRAWAKPIFEYDKVVVTGAYRQEKLCAIDISYQVENVIIDDVFFSDTESQALKVTDFIVHTLRDYARTSDAGLMFRGFPTGKQSLDNSKITRGCSIHNMAAFTKINPVALHLAKALLPEGYQKLLAVTAPL</sequence>
<keyword evidence="2" id="KW-1185">Reference proteome</keyword>
<name>A0ABS0YWN8_9BACT</name>
<dbReference type="SUPFAM" id="SSF55729">
    <property type="entry name" value="Acyl-CoA N-acyltransferases (Nat)"/>
    <property type="match status" value="1"/>
</dbReference>
<protein>
    <submittedName>
        <fullName evidence="1">Uncharacterized protein</fullName>
    </submittedName>
</protein>
<proteinExistence type="predicted"/>
<evidence type="ECO:0000313" key="1">
    <source>
        <dbReference type="EMBL" id="MBJ6802392.1"/>
    </source>
</evidence>
<comment type="caution">
    <text evidence="1">The sequence shown here is derived from an EMBL/GenBank/DDBJ whole genome shotgun (WGS) entry which is preliminary data.</text>
</comment>
<accession>A0ABS0YWN8</accession>
<evidence type="ECO:0000313" key="2">
    <source>
        <dbReference type="Proteomes" id="UP000641025"/>
    </source>
</evidence>
<dbReference type="RefSeq" id="WP_199396865.1">
    <property type="nucleotide sequence ID" value="NZ_JAEMHK010000018.1"/>
</dbReference>